<dbReference type="AlphaFoldDB" id="A0A2N3HSF5"/>
<comment type="caution">
    <text evidence="2">The sequence shown here is derived from an EMBL/GenBank/DDBJ whole genome shotgun (WGS) entry which is preliminary data.</text>
</comment>
<keyword evidence="3" id="KW-1185">Reference proteome</keyword>
<name>A0A2N3HSF5_9BACT</name>
<gene>
    <name evidence="2" type="ORF">BZG01_20095</name>
</gene>
<evidence type="ECO:0000313" key="3">
    <source>
        <dbReference type="Proteomes" id="UP000233618"/>
    </source>
</evidence>
<dbReference type="Pfam" id="PF26300">
    <property type="entry name" value="PEPCK_PPi_lobe_2"/>
    <property type="match status" value="1"/>
</dbReference>
<accession>A0A2N3HSF5</accession>
<dbReference type="Proteomes" id="UP000233618">
    <property type="component" value="Unassembled WGS sequence"/>
</dbReference>
<dbReference type="InterPro" id="IPR058710">
    <property type="entry name" value="PEPCK_lobe_2"/>
</dbReference>
<sequence>MQSKNPSKIEIKSKEVKIDQKDLIRYINLQLAAMGQPIFTENSEGEKNQLSDPKFIQLTDSLIKNYRAQSRLLADHLCPVDQRIQNFLNEYLEDVDAEVAKLPTSTFILDQPGIARELSLPPDKDEHITELLSSYRIKQGVLHNPKHDRRTTSGSFHIVGGSLPVPLDKIELPKKAFGKFLQAAFNPSSEIKQLPFTATQEEKAELMVSLLLRPIVCPEVKGIISQKSMEVRFFAPGSLVSNLDFVESIFGNAGDPNIPANDAGLDIEHWTGHTGCIVLAPQLLNLKKKELGLPHYDDATERQRNDGVCWKDENELYNNGNAFKLTCRSEKGVVITLIADNYFGYSKKEIKTQISYSANLYGLSEEEHSGGAIAFPRKNLGDSFSGALFMNNVLKKQYSFDEMVKQFGETMNVHPEGYAVDKEYSDIYYINENANIDVYESKVSWEKNGKEQSIRLVPNSYYVHPSGYKMHMEKHPSAPSWRLVSTASEGTFCHKPCTVSGGGKSEISKSLLNAIIYSSFYIQDMEKDFNLADQVINHDYTKRWKDTPNRTTPARSLLSSDRSLGSVVKLLTPSKYYTAEYNEFLNTIPDHVKALVLFVKRFYRPERTDSNWRDYFSVDVINGRKGHELLFNNRKIVASYLRVGFAGDKSWYLNKLRQDFIAAAKIQMEDDITASIVLPASRFNYLNKSYDNKSIKLTANCEERFFQRPDEAVHRGYDKEAEADLSMRNNFTSNYEPLTREDGKELLADAIGFDLYTKPIQGIIRQGAESKKSNYFISPSHTRIVNGKPSENPRYLQIRPDLVNPVDDRLAEIGIRLARKIPLDQPVHHPVNAVLPGRRNNPADKKAGIRALSVYNPVHYQELPELFMDFICSLTGKSPSTTGAGSEGALTKGPFNMLSPTTDLNNALLSYILTGYQGFSSAAGYVGTENRFDHDVSLLIPELWCRLKEENRDPKLLIQEGSLEKLSDFEYEGETIHASRLGYRITEEFLFRYMNRIFDEPQNVFNERMLKPEIQDLEAYADGIKNIVEAQKKVAVNYFKDNSVSAAIPPLQILLNIMAYGQYEGKEISDPELRKQFDRELVINSSWYQARLKNKQQIDINFYEKQIAYLEAFMANKINAEWNDELSLEERFWKAKKDLEHVKSEEYLQSLVGTIGADPLFKA</sequence>
<organism evidence="2 3">
    <name type="scientific">Labilibaculum manganireducens</name>
    <dbReference type="NCBI Taxonomy" id="1940525"/>
    <lineage>
        <taxon>Bacteria</taxon>
        <taxon>Pseudomonadati</taxon>
        <taxon>Bacteroidota</taxon>
        <taxon>Bacteroidia</taxon>
        <taxon>Marinilabiliales</taxon>
        <taxon>Marinifilaceae</taxon>
        <taxon>Labilibaculum</taxon>
    </lineage>
</organism>
<reference evidence="2 3" key="1">
    <citation type="journal article" date="2017" name="Front. Microbiol.">
        <title>Labilibaculum manganireducens gen. nov., sp. nov. and Labilibaculum filiforme sp. nov., Novel Bacteroidetes Isolated from Subsurface Sediments of the Baltic Sea.</title>
        <authorList>
            <person name="Vandieken V."/>
            <person name="Marshall I.P."/>
            <person name="Niemann H."/>
            <person name="Engelen B."/>
            <person name="Cypionka H."/>
        </authorList>
    </citation>
    <scope>NUCLEOTIDE SEQUENCE [LARGE SCALE GENOMIC DNA]</scope>
    <source>
        <strain evidence="2 3">59.10-2M</strain>
    </source>
</reference>
<dbReference type="EMBL" id="MVDE01000051">
    <property type="protein sequence ID" value="PKQ60982.1"/>
    <property type="molecule type" value="Genomic_DNA"/>
</dbReference>
<evidence type="ECO:0000259" key="1">
    <source>
        <dbReference type="Pfam" id="PF26300"/>
    </source>
</evidence>
<dbReference type="RefSeq" id="WP_101311645.1">
    <property type="nucleotide sequence ID" value="NZ_CAXXEE010000003.1"/>
</dbReference>
<evidence type="ECO:0000313" key="2">
    <source>
        <dbReference type="EMBL" id="PKQ60982.1"/>
    </source>
</evidence>
<feature type="domain" description="PPi-type phosphoenolpyruvate carboxykinase lobe 2" evidence="1">
    <location>
        <begin position="522"/>
        <end position="630"/>
    </location>
</feature>
<protein>
    <recommendedName>
        <fullName evidence="1">PPi-type phosphoenolpyruvate carboxykinase lobe 2 domain-containing protein</fullName>
    </recommendedName>
</protein>
<proteinExistence type="predicted"/>